<feature type="binding site" evidence="4">
    <location>
        <position position="184"/>
    </location>
    <ligand>
        <name>molybdate</name>
        <dbReference type="ChEBI" id="CHEBI:36264"/>
    </ligand>
</feature>
<feature type="binding site" evidence="4">
    <location>
        <position position="63"/>
    </location>
    <ligand>
        <name>molybdate</name>
        <dbReference type="ChEBI" id="CHEBI:36264"/>
    </ligand>
</feature>
<dbReference type="PANTHER" id="PTHR30632">
    <property type="entry name" value="MOLYBDATE-BINDING PERIPLASMIC PROTEIN"/>
    <property type="match status" value="1"/>
</dbReference>
<feature type="binding site" evidence="4">
    <location>
        <position position="142"/>
    </location>
    <ligand>
        <name>molybdate</name>
        <dbReference type="ChEBI" id="CHEBI:36264"/>
    </ligand>
</feature>
<evidence type="ECO:0000313" key="6">
    <source>
        <dbReference type="EMBL" id="QDU68118.1"/>
    </source>
</evidence>
<comment type="similarity">
    <text evidence="1">Belongs to the bacterial solute-binding protein ModA family.</text>
</comment>
<dbReference type="AlphaFoldDB" id="A0A518BMA9"/>
<proteinExistence type="inferred from homology"/>
<dbReference type="Pfam" id="PF13531">
    <property type="entry name" value="SBP_bac_11"/>
    <property type="match status" value="1"/>
</dbReference>
<dbReference type="GO" id="GO:0046872">
    <property type="term" value="F:metal ion binding"/>
    <property type="evidence" value="ECO:0007669"/>
    <property type="project" value="UniProtKB-KW"/>
</dbReference>
<dbReference type="NCBIfam" id="TIGR01256">
    <property type="entry name" value="modA"/>
    <property type="match status" value="1"/>
</dbReference>
<evidence type="ECO:0000256" key="2">
    <source>
        <dbReference type="ARBA" id="ARBA00022723"/>
    </source>
</evidence>
<feature type="binding site" evidence="4">
    <location>
        <position position="35"/>
    </location>
    <ligand>
        <name>molybdate</name>
        <dbReference type="ChEBI" id="CHEBI:36264"/>
    </ligand>
</feature>
<keyword evidence="3 5" id="KW-0732">Signal</keyword>
<dbReference type="PIRSF" id="PIRSF004846">
    <property type="entry name" value="ModA"/>
    <property type="match status" value="1"/>
</dbReference>
<feature type="binding site" evidence="4">
    <location>
        <position position="166"/>
    </location>
    <ligand>
        <name>molybdate</name>
        <dbReference type="ChEBI" id="CHEBI:36264"/>
    </ligand>
</feature>
<evidence type="ECO:0000256" key="1">
    <source>
        <dbReference type="ARBA" id="ARBA00009175"/>
    </source>
</evidence>
<evidence type="ECO:0000256" key="3">
    <source>
        <dbReference type="ARBA" id="ARBA00022729"/>
    </source>
</evidence>
<dbReference type="RefSeq" id="WP_145066860.1">
    <property type="nucleotide sequence ID" value="NZ_CP036287.1"/>
</dbReference>
<dbReference type="InterPro" id="IPR050682">
    <property type="entry name" value="ModA/WtpA"/>
</dbReference>
<organism evidence="6 7">
    <name type="scientific">Engelhardtia mirabilis</name>
    <dbReference type="NCBI Taxonomy" id="2528011"/>
    <lineage>
        <taxon>Bacteria</taxon>
        <taxon>Pseudomonadati</taxon>
        <taxon>Planctomycetota</taxon>
        <taxon>Planctomycetia</taxon>
        <taxon>Planctomycetia incertae sedis</taxon>
        <taxon>Engelhardtia</taxon>
    </lineage>
</organism>
<protein>
    <submittedName>
        <fullName evidence="6">Molybdate-binding periplasmic protein</fullName>
    </submittedName>
</protein>
<dbReference type="Gene3D" id="3.40.190.10">
    <property type="entry name" value="Periplasmic binding protein-like II"/>
    <property type="match status" value="2"/>
</dbReference>
<keyword evidence="7" id="KW-1185">Reference proteome</keyword>
<gene>
    <name evidence="6" type="primary">modA</name>
    <name evidence="6" type="ORF">Pla133_32120</name>
</gene>
<accession>A0A518BMA9</accession>
<evidence type="ECO:0000256" key="4">
    <source>
        <dbReference type="PIRSR" id="PIRSR004846-1"/>
    </source>
</evidence>
<dbReference type="InterPro" id="IPR005950">
    <property type="entry name" value="ModA"/>
</dbReference>
<name>A0A518BMA9_9BACT</name>
<keyword evidence="2 4" id="KW-0479">Metal-binding</keyword>
<feature type="chain" id="PRO_5022059495" evidence="5">
    <location>
        <begin position="24"/>
        <end position="248"/>
    </location>
</feature>
<dbReference type="KEGG" id="pbap:Pla133_32120"/>
<dbReference type="GO" id="GO:0030973">
    <property type="term" value="F:molybdate ion binding"/>
    <property type="evidence" value="ECO:0007669"/>
    <property type="project" value="TreeGrafter"/>
</dbReference>
<feature type="signal peptide" evidence="5">
    <location>
        <begin position="1"/>
        <end position="23"/>
    </location>
</feature>
<dbReference type="GO" id="GO:0015689">
    <property type="term" value="P:molybdate ion transport"/>
    <property type="evidence" value="ECO:0007669"/>
    <property type="project" value="InterPro"/>
</dbReference>
<dbReference type="SUPFAM" id="SSF53850">
    <property type="entry name" value="Periplasmic binding protein-like II"/>
    <property type="match status" value="1"/>
</dbReference>
<sequence length="248" mass="25693" precursor="true">MSLPTPLVLLLALVAASCARGTAADHTTVVFASASLAAPFDELARAFERAQPGHEVRLNTAGTPQLVLQAREGARVDVFASADAQSLVSLLGPHDDEIDPIDFALNRMAIAVAAGNPRGIKGLSDLERDDLLVALCGPAVPAGRYARSLLEAAAVQVRSSSDEPSVRALVSKVALGELDAGLVYASDLVGTDAAVEAVTIPTPQNVVARYPVAILARGEREGRARAFVDFLLSEAGGAILTAHGFELP</sequence>
<dbReference type="Proteomes" id="UP000316921">
    <property type="component" value="Chromosome"/>
</dbReference>
<dbReference type="EMBL" id="CP036287">
    <property type="protein sequence ID" value="QDU68118.1"/>
    <property type="molecule type" value="Genomic_DNA"/>
</dbReference>
<evidence type="ECO:0000256" key="5">
    <source>
        <dbReference type="SAM" id="SignalP"/>
    </source>
</evidence>
<evidence type="ECO:0000313" key="7">
    <source>
        <dbReference type="Proteomes" id="UP000316921"/>
    </source>
</evidence>
<keyword evidence="4" id="KW-0500">Molybdenum</keyword>
<dbReference type="PANTHER" id="PTHR30632:SF0">
    <property type="entry name" value="SULFATE-BINDING PROTEIN"/>
    <property type="match status" value="1"/>
</dbReference>
<reference evidence="6 7" key="1">
    <citation type="submission" date="2019-02" db="EMBL/GenBank/DDBJ databases">
        <title>Deep-cultivation of Planctomycetes and their phenomic and genomic characterization uncovers novel biology.</title>
        <authorList>
            <person name="Wiegand S."/>
            <person name="Jogler M."/>
            <person name="Boedeker C."/>
            <person name="Pinto D."/>
            <person name="Vollmers J."/>
            <person name="Rivas-Marin E."/>
            <person name="Kohn T."/>
            <person name="Peeters S.H."/>
            <person name="Heuer A."/>
            <person name="Rast P."/>
            <person name="Oberbeckmann S."/>
            <person name="Bunk B."/>
            <person name="Jeske O."/>
            <person name="Meyerdierks A."/>
            <person name="Storesund J.E."/>
            <person name="Kallscheuer N."/>
            <person name="Luecker S."/>
            <person name="Lage O.M."/>
            <person name="Pohl T."/>
            <person name="Merkel B.J."/>
            <person name="Hornburger P."/>
            <person name="Mueller R.-W."/>
            <person name="Bruemmer F."/>
            <person name="Labrenz M."/>
            <person name="Spormann A.M."/>
            <person name="Op den Camp H."/>
            <person name="Overmann J."/>
            <person name="Amann R."/>
            <person name="Jetten M.S.M."/>
            <person name="Mascher T."/>
            <person name="Medema M.H."/>
            <person name="Devos D.P."/>
            <person name="Kaster A.-K."/>
            <person name="Ovreas L."/>
            <person name="Rohde M."/>
            <person name="Galperin M.Y."/>
            <person name="Jogler C."/>
        </authorList>
    </citation>
    <scope>NUCLEOTIDE SEQUENCE [LARGE SCALE GENOMIC DNA]</scope>
    <source>
        <strain evidence="6 7">Pla133</strain>
    </source>
</reference>